<evidence type="ECO:0000259" key="4">
    <source>
        <dbReference type="PROSITE" id="PS50056"/>
    </source>
</evidence>
<dbReference type="HOGENOM" id="CLU_086657_0_0_6"/>
<dbReference type="PANTHER" id="PTHR31126:SF72">
    <property type="entry name" value="DUAL SPECIFICITY PROTEIN PHOSPHATASE TPBA"/>
    <property type="match status" value="1"/>
</dbReference>
<dbReference type="PROSITE" id="PS00383">
    <property type="entry name" value="TYR_PHOSPHATASE_1"/>
    <property type="match status" value="1"/>
</dbReference>
<evidence type="ECO:0000313" key="6">
    <source>
        <dbReference type="Proteomes" id="UP000025241"/>
    </source>
</evidence>
<dbReference type="Proteomes" id="UP000025241">
    <property type="component" value="Chromosome I"/>
</dbReference>
<dbReference type="SMART" id="SM00404">
    <property type="entry name" value="PTPc_motif"/>
    <property type="match status" value="1"/>
</dbReference>
<dbReference type="PANTHER" id="PTHR31126">
    <property type="entry name" value="TYROSINE-PROTEIN PHOSPHATASE"/>
    <property type="match status" value="1"/>
</dbReference>
<feature type="chain" id="PRO_5001530040" evidence="3">
    <location>
        <begin position="25"/>
        <end position="224"/>
    </location>
</feature>
<dbReference type="STRING" id="1301098.PKB_0952"/>
<evidence type="ECO:0000256" key="2">
    <source>
        <dbReference type="ARBA" id="ARBA00022801"/>
    </source>
</evidence>
<dbReference type="InterPro" id="IPR000387">
    <property type="entry name" value="Tyr_Pase_dom"/>
</dbReference>
<dbReference type="OrthoDB" id="9814896at2"/>
<dbReference type="PROSITE" id="PS50056">
    <property type="entry name" value="TYR_PHOSPHATASE_2"/>
    <property type="match status" value="1"/>
</dbReference>
<evidence type="ECO:0000256" key="1">
    <source>
        <dbReference type="ARBA" id="ARBA00009580"/>
    </source>
</evidence>
<dbReference type="RefSeq" id="WP_043249450.1">
    <property type="nucleotide sequence ID" value="NZ_HG322950.1"/>
</dbReference>
<comment type="similarity">
    <text evidence="1">Belongs to the protein-tyrosine phosphatase family.</text>
</comment>
<gene>
    <name evidence="5" type="ORF">PKB_0952</name>
</gene>
<organism evidence="5 6">
    <name type="scientific">Pseudomonas knackmussii (strain DSM 6978 / CCUG 54928 / LMG 23759 / B13)</name>
    <dbReference type="NCBI Taxonomy" id="1301098"/>
    <lineage>
        <taxon>Bacteria</taxon>
        <taxon>Pseudomonadati</taxon>
        <taxon>Pseudomonadota</taxon>
        <taxon>Gammaproteobacteria</taxon>
        <taxon>Pseudomonadales</taxon>
        <taxon>Pseudomonadaceae</taxon>
        <taxon>Pseudomonas</taxon>
    </lineage>
</organism>
<name>A0A024HCW2_PSEKB</name>
<dbReference type="GO" id="GO:0016791">
    <property type="term" value="F:phosphatase activity"/>
    <property type="evidence" value="ECO:0007669"/>
    <property type="project" value="TreeGrafter"/>
</dbReference>
<proteinExistence type="inferred from homology"/>
<sequence>MAIVPRLRTLALATLIALGSPVLAAHADARPDTWAQPLDTSFNLYRMSPTLYRSAMPHSQDVALLEKLGVHSVLTFTKPDDKAWLGGAPVQVLRYPTHADHVDDADVIAVLHILQTAQQQGPVLMHCSHGRDRTGLFAAMYRIVIQGWSKEEALKEMVDGGFGHADDMGPAIHYVQNVEVEAVRTAMREGRCSTSLFSLCNLKGLVEGSLGTTQAAAPPAPAKP</sequence>
<keyword evidence="6" id="KW-1185">Reference proteome</keyword>
<dbReference type="InterPro" id="IPR057023">
    <property type="entry name" value="PTP-SAK"/>
</dbReference>
<dbReference type="PATRIC" id="fig|1301098.3.peg.959"/>
<dbReference type="InterPro" id="IPR016130">
    <property type="entry name" value="Tyr_Pase_AS"/>
</dbReference>
<feature type="signal peptide" evidence="3">
    <location>
        <begin position="1"/>
        <end position="24"/>
    </location>
</feature>
<reference evidence="5 6" key="1">
    <citation type="submission" date="2013-03" db="EMBL/GenBank/DDBJ databases">
        <authorList>
            <person name="Linke B."/>
        </authorList>
    </citation>
    <scope>NUCLEOTIDE SEQUENCE [LARGE SCALE GENOMIC DNA]</scope>
    <source>
        <strain evidence="5 6">B13</strain>
    </source>
</reference>
<keyword evidence="2" id="KW-0378">Hydrolase</keyword>
<dbReference type="InterPro" id="IPR029021">
    <property type="entry name" value="Prot-tyrosine_phosphatase-like"/>
</dbReference>
<dbReference type="KEGG" id="pkc:PKB_0952"/>
<dbReference type="InterPro" id="IPR003595">
    <property type="entry name" value="Tyr_Pase_cat"/>
</dbReference>
<evidence type="ECO:0000313" key="5">
    <source>
        <dbReference type="EMBL" id="CDF82318.1"/>
    </source>
</evidence>
<dbReference type="EMBL" id="HG322950">
    <property type="protein sequence ID" value="CDF82318.1"/>
    <property type="molecule type" value="Genomic_DNA"/>
</dbReference>
<dbReference type="Pfam" id="PF22784">
    <property type="entry name" value="PTP-SAK"/>
    <property type="match status" value="1"/>
</dbReference>
<dbReference type="Gene3D" id="3.90.190.10">
    <property type="entry name" value="Protein tyrosine phosphatase superfamily"/>
    <property type="match status" value="1"/>
</dbReference>
<evidence type="ECO:0000256" key="3">
    <source>
        <dbReference type="SAM" id="SignalP"/>
    </source>
</evidence>
<keyword evidence="3" id="KW-0732">Signal</keyword>
<feature type="domain" description="Tyrosine specific protein phosphatases" evidence="4">
    <location>
        <begin position="105"/>
        <end position="157"/>
    </location>
</feature>
<protein>
    <submittedName>
        <fullName evidence="5">Protein tyrosine phosphatase TpbA</fullName>
    </submittedName>
</protein>
<dbReference type="SUPFAM" id="SSF52799">
    <property type="entry name" value="(Phosphotyrosine protein) phosphatases II"/>
    <property type="match status" value="1"/>
</dbReference>
<accession>A0A024HCW2</accession>
<dbReference type="AlphaFoldDB" id="A0A024HCW2"/>
<dbReference type="eggNOG" id="COG2365">
    <property type="taxonomic scope" value="Bacteria"/>
</dbReference>
<reference evidence="5 6" key="2">
    <citation type="submission" date="2014-05" db="EMBL/GenBank/DDBJ databases">
        <title>Genome sequence of the 3-chlorobenzoate degrading bacterium Pseudomonas knackmussii B13 shows multiple evidence for horizontal gene transfer.</title>
        <authorList>
            <person name="Miyazaki R."/>
            <person name="Bertelli C."/>
            <person name="Falquet L."/>
            <person name="Robinson-Rechavi M."/>
            <person name="Gharib W."/>
            <person name="Roy S."/>
            <person name="Van der Meer J.R."/>
        </authorList>
    </citation>
    <scope>NUCLEOTIDE SEQUENCE [LARGE SCALE GENOMIC DNA]</scope>
    <source>
        <strain evidence="5 6">B13</strain>
    </source>
</reference>